<organism evidence="1 2">
    <name type="scientific">Nonomuraea angiospora</name>
    <dbReference type="NCBI Taxonomy" id="46172"/>
    <lineage>
        <taxon>Bacteria</taxon>
        <taxon>Bacillati</taxon>
        <taxon>Actinomycetota</taxon>
        <taxon>Actinomycetes</taxon>
        <taxon>Streptosporangiales</taxon>
        <taxon>Streptosporangiaceae</taxon>
        <taxon>Nonomuraea</taxon>
    </lineage>
</organism>
<proteinExistence type="predicted"/>
<accession>A0ABR9M6Q5</accession>
<evidence type="ECO:0000313" key="2">
    <source>
        <dbReference type="Proteomes" id="UP000633509"/>
    </source>
</evidence>
<sequence length="31" mass="3245">MERIELDGRGGARVFTAVDAEIPVGGRDGAE</sequence>
<reference evidence="1 2" key="1">
    <citation type="submission" date="2020-10" db="EMBL/GenBank/DDBJ databases">
        <title>Sequencing the genomes of 1000 actinobacteria strains.</title>
        <authorList>
            <person name="Klenk H.-P."/>
        </authorList>
    </citation>
    <scope>NUCLEOTIDE SEQUENCE [LARGE SCALE GENOMIC DNA]</scope>
    <source>
        <strain evidence="1 2">DSM 43173</strain>
    </source>
</reference>
<keyword evidence="2" id="KW-1185">Reference proteome</keyword>
<gene>
    <name evidence="1" type="ORF">H4W80_006538</name>
</gene>
<name>A0ABR9M6Q5_9ACTN</name>
<dbReference type="Proteomes" id="UP000633509">
    <property type="component" value="Unassembled WGS sequence"/>
</dbReference>
<comment type="caution">
    <text evidence="1">The sequence shown here is derived from an EMBL/GenBank/DDBJ whole genome shotgun (WGS) entry which is preliminary data.</text>
</comment>
<protein>
    <submittedName>
        <fullName evidence="1">Uncharacterized protein</fullName>
    </submittedName>
</protein>
<evidence type="ECO:0000313" key="1">
    <source>
        <dbReference type="EMBL" id="MBE1588280.1"/>
    </source>
</evidence>
<dbReference type="EMBL" id="JADBEK010000001">
    <property type="protein sequence ID" value="MBE1588280.1"/>
    <property type="molecule type" value="Genomic_DNA"/>
</dbReference>